<dbReference type="EnsemblMetazoa" id="CLYHEMT013195.1">
    <property type="protein sequence ID" value="CLYHEMP013195.1"/>
    <property type="gene ID" value="CLYHEMG013195"/>
</dbReference>
<feature type="compositionally biased region" description="Acidic residues" evidence="1">
    <location>
        <begin position="1"/>
        <end position="12"/>
    </location>
</feature>
<feature type="region of interest" description="Disordered" evidence="1">
    <location>
        <begin position="89"/>
        <end position="118"/>
    </location>
</feature>
<sequence>QANDMNDSEDFEIIQTNVDQQQNTEFKPPKQYQPSYQHNSQFKFQPSQESTQIKPPPPPQQFQQPQVAKQKTVLDQATPPFRNHQEYTEAQRNMDLAPAPLKLPNSDFVQERSPVYHH</sequence>
<dbReference type="AlphaFoldDB" id="A0A7M5WUG4"/>
<evidence type="ECO:0000256" key="1">
    <source>
        <dbReference type="SAM" id="MobiDB-lite"/>
    </source>
</evidence>
<dbReference type="Proteomes" id="UP000594262">
    <property type="component" value="Unplaced"/>
</dbReference>
<name>A0A7M5WUG4_9CNID</name>
<keyword evidence="3" id="KW-1185">Reference proteome</keyword>
<feature type="region of interest" description="Disordered" evidence="1">
    <location>
        <begin position="1"/>
        <end position="72"/>
    </location>
</feature>
<organism evidence="2 3">
    <name type="scientific">Clytia hemisphaerica</name>
    <dbReference type="NCBI Taxonomy" id="252671"/>
    <lineage>
        <taxon>Eukaryota</taxon>
        <taxon>Metazoa</taxon>
        <taxon>Cnidaria</taxon>
        <taxon>Hydrozoa</taxon>
        <taxon>Hydroidolina</taxon>
        <taxon>Leptothecata</taxon>
        <taxon>Obeliida</taxon>
        <taxon>Clytiidae</taxon>
        <taxon>Clytia</taxon>
    </lineage>
</organism>
<evidence type="ECO:0000313" key="3">
    <source>
        <dbReference type="Proteomes" id="UP000594262"/>
    </source>
</evidence>
<proteinExistence type="predicted"/>
<reference evidence="2" key="1">
    <citation type="submission" date="2021-01" db="UniProtKB">
        <authorList>
            <consortium name="EnsemblMetazoa"/>
        </authorList>
    </citation>
    <scope>IDENTIFICATION</scope>
</reference>
<evidence type="ECO:0000313" key="2">
    <source>
        <dbReference type="EnsemblMetazoa" id="CLYHEMP013195.1"/>
    </source>
</evidence>
<accession>A0A7M5WUG4</accession>
<protein>
    <submittedName>
        <fullName evidence="2">Uncharacterized protein</fullName>
    </submittedName>
</protein>
<feature type="compositionally biased region" description="Polar residues" evidence="1">
    <location>
        <begin position="14"/>
        <end position="25"/>
    </location>
</feature>
<feature type="compositionally biased region" description="Polar residues" evidence="1">
    <location>
        <begin position="32"/>
        <end position="53"/>
    </location>
</feature>